<reference evidence="1 2" key="1">
    <citation type="journal article" date="2014" name="Nat. Commun.">
        <title>Klebsormidium flaccidum genome reveals primary factors for plant terrestrial adaptation.</title>
        <authorList>
            <person name="Hori K."/>
            <person name="Maruyama F."/>
            <person name="Fujisawa T."/>
            <person name="Togashi T."/>
            <person name="Yamamoto N."/>
            <person name="Seo M."/>
            <person name="Sato S."/>
            <person name="Yamada T."/>
            <person name="Mori H."/>
            <person name="Tajima N."/>
            <person name="Moriyama T."/>
            <person name="Ikeuchi M."/>
            <person name="Watanabe M."/>
            <person name="Wada H."/>
            <person name="Kobayashi K."/>
            <person name="Saito M."/>
            <person name="Masuda T."/>
            <person name="Sasaki-Sekimoto Y."/>
            <person name="Mashiguchi K."/>
            <person name="Awai K."/>
            <person name="Shimojima M."/>
            <person name="Masuda S."/>
            <person name="Iwai M."/>
            <person name="Nobusawa T."/>
            <person name="Narise T."/>
            <person name="Kondo S."/>
            <person name="Saito H."/>
            <person name="Sato R."/>
            <person name="Murakawa M."/>
            <person name="Ihara Y."/>
            <person name="Oshima-Yamada Y."/>
            <person name="Ohtaka K."/>
            <person name="Satoh M."/>
            <person name="Sonobe K."/>
            <person name="Ishii M."/>
            <person name="Ohtani R."/>
            <person name="Kanamori-Sato M."/>
            <person name="Honoki R."/>
            <person name="Miyazaki D."/>
            <person name="Mochizuki H."/>
            <person name="Umetsu J."/>
            <person name="Higashi K."/>
            <person name="Shibata D."/>
            <person name="Kamiya Y."/>
            <person name="Sato N."/>
            <person name="Nakamura Y."/>
            <person name="Tabata S."/>
            <person name="Ida S."/>
            <person name="Kurokawa K."/>
            <person name="Ohta H."/>
        </authorList>
    </citation>
    <scope>NUCLEOTIDE SEQUENCE [LARGE SCALE GENOMIC DNA]</scope>
    <source>
        <strain evidence="1 2">NIES-2285</strain>
    </source>
</reference>
<gene>
    <name evidence="1" type="ORF">KFL_000360070</name>
</gene>
<protein>
    <submittedName>
        <fullName evidence="1">Uncharacterized protein</fullName>
    </submittedName>
</protein>
<evidence type="ECO:0000313" key="1">
    <source>
        <dbReference type="EMBL" id="GAQ79691.1"/>
    </source>
</evidence>
<proteinExistence type="predicted"/>
<accession>A0A1Y1HRS5</accession>
<sequence>MEVCFRVMSQPDSSADFLDELHLVMEKERFILPIKTADACEASFCCARVARLHRSKLPSLSMCAQAAAAMEVPTVTVSQIANFPVDSDFFQVHGKIVDLDSPTQNNKPKVRELPFGHLFTTAAVFQDKEGNRITVEATSRDKHSVEYVSDKCAKESTILLYRPTVASCRYSLTDHPTSLKVTEGRTMIMKSEEEIVSIVETPVSFDALQPGGVHKIEGLLVYKSRVCKPMTSRGDREVVKIVIKDKSGIMGSIAIWGDMAHLPELKQLKVRADVVVISGVQYDEDQGCSSTRNTVICKSDASAAAVAAIGLTYRIVNEDRIMPWSRVVQSLAGNKWTAATVLATFINFTKVDSIAYGCYECSGAASRNPVTRQLFCEQGCQPGPLTDACVEVTVSVDIRVDAGPDVLAVKIWSNDFVVVTGTHLTSFSIKPPNEQLDNLNTRLKNKRFAMHLRIRENPNTQFSQYQANIVGIELPPEKGFFSKKYKAE</sequence>
<organism evidence="1 2">
    <name type="scientific">Klebsormidium nitens</name>
    <name type="common">Green alga</name>
    <name type="synonym">Ulothrix nitens</name>
    <dbReference type="NCBI Taxonomy" id="105231"/>
    <lineage>
        <taxon>Eukaryota</taxon>
        <taxon>Viridiplantae</taxon>
        <taxon>Streptophyta</taxon>
        <taxon>Klebsormidiophyceae</taxon>
        <taxon>Klebsormidiales</taxon>
        <taxon>Klebsormidiaceae</taxon>
        <taxon>Klebsormidium</taxon>
    </lineage>
</organism>
<dbReference type="Proteomes" id="UP000054558">
    <property type="component" value="Unassembled WGS sequence"/>
</dbReference>
<evidence type="ECO:0000313" key="2">
    <source>
        <dbReference type="Proteomes" id="UP000054558"/>
    </source>
</evidence>
<dbReference type="AlphaFoldDB" id="A0A1Y1HRS5"/>
<name>A0A1Y1HRS5_KLENI</name>
<keyword evidence="2" id="KW-1185">Reference proteome</keyword>
<dbReference type="EMBL" id="DF236985">
    <property type="protein sequence ID" value="GAQ79691.1"/>
    <property type="molecule type" value="Genomic_DNA"/>
</dbReference>